<evidence type="ECO:0000256" key="1">
    <source>
        <dbReference type="ARBA" id="ARBA00009512"/>
    </source>
</evidence>
<dbReference type="InterPro" id="IPR020814">
    <property type="entry name" value="Ribosomal_S6_plastid/chlpt"/>
</dbReference>
<keyword evidence="2" id="KW-0699">rRNA-binding</keyword>
<dbReference type="HAMAP" id="MF_00360">
    <property type="entry name" value="Ribosomal_bS6"/>
    <property type="match status" value="1"/>
</dbReference>
<feature type="region of interest" description="Disordered" evidence="4">
    <location>
        <begin position="854"/>
        <end position="879"/>
    </location>
</feature>
<evidence type="ECO:0000313" key="6">
    <source>
        <dbReference type="EMBL" id="KAB5544622.1"/>
    </source>
</evidence>
<gene>
    <name evidence="6" type="ORF">DKX38_012734</name>
</gene>
<dbReference type="InterPro" id="IPR000529">
    <property type="entry name" value="Ribosomal_bS6"/>
</dbReference>
<sequence length="932" mass="106550">MNSGVGFLPDEVIVQVLARLPVKSLFRAKTVCKLWYKLSSDKYFFQLYNEVSAKNSMVLVEVSDSSELKCCLICVDNLWGVSELSLDFLKDRVKVRASCNGLLCCSSIPDKGVYYVCNPMTREFRLLPRSRERPVTRFYPDGEATLVGLGCNLSVQKFNVVLAGYHRTFGRRPDGTFICMVFDSDTNKWRKFVSFQDDCIALMNRNRVVFVHGSLHWLTSGCSYILSLDLNCNVWRKISLPDEVIYGAGYRAHLLELDGSLSVIQISEAWMKIWVMKDYESEQWHLVDGVNLRCVRGMVPGIFPISQTSECVFLATYKQVLVYQRKSRVWKEMYSNGEHGFFASGFAHSEVEGDDPLGESRRIACKRCGNFHLWVLTKKTKSQARWCQAFIIPPSISFINHHLLTKDSIQLITTVPYLDLSNGKMMLILNFWAFCLKDCRDIHQAKDGDGWVEQSSQPFFFGLLQKVDAPTAYVCADSKIYDATDWYICQGMRCPANSHKPSFHVNTSVTSKHNTSKGSSSGQRRSWMPTPNMEETMTEEELFKWLQKAVQAGEFDNYSAGTSNESPSAKAGNGPKSGRGGSSSVNQQKEEKGEEVQLEERNQIRGIHIKQIDCQQERQTGSDTQRLCVASFRSQCSWLLILPMFKDSIRLLQNLLQLSKVLGSVSRKHVKAKPDETTGPYPEAILLKEIFGFGFEMWVFIFELQKKAQEDGRVLPEFADAEEEKLFEVLNLALQSELNVERVRHYEVVYLIHEKHDEEVGSVNEKVQDFVREKKGRIWRFNDWGMRRLAYKIQKAKNAHYILMNFELEARWINDFKNMLDRDERVIRHLVIKMDEAITEDCPPPPEFHKLQGGMDNYDEEGGLDYDDDDGEASDEDWEAEAEVVYVDETEGSVISLLGYKKDDEGNNEVRHSKFASASNTGKKRIPEKGGS</sequence>
<dbReference type="CDD" id="cd22157">
    <property type="entry name" value="F-box_AtFBW1-like"/>
    <property type="match status" value="1"/>
</dbReference>
<dbReference type="SMART" id="SM00256">
    <property type="entry name" value="FBOX"/>
    <property type="match status" value="1"/>
</dbReference>
<dbReference type="PANTHER" id="PTHR45270">
    <property type="entry name" value="OS03G0832900 PROTEIN"/>
    <property type="match status" value="1"/>
</dbReference>
<dbReference type="PROSITE" id="PS50181">
    <property type="entry name" value="FBOX"/>
    <property type="match status" value="1"/>
</dbReference>
<dbReference type="InterPro" id="IPR006527">
    <property type="entry name" value="F-box-assoc_dom_typ1"/>
</dbReference>
<dbReference type="InterPro" id="IPR017451">
    <property type="entry name" value="F-box-assoc_interact_dom"/>
</dbReference>
<dbReference type="EMBL" id="VDCV01000008">
    <property type="protein sequence ID" value="KAB5544622.1"/>
    <property type="molecule type" value="Genomic_DNA"/>
</dbReference>
<dbReference type="AlphaFoldDB" id="A0A5N5LPT2"/>
<feature type="region of interest" description="Disordered" evidence="4">
    <location>
        <begin position="557"/>
        <end position="602"/>
    </location>
</feature>
<dbReference type="GO" id="GO:0003735">
    <property type="term" value="F:structural constituent of ribosome"/>
    <property type="evidence" value="ECO:0007669"/>
    <property type="project" value="InterPro"/>
</dbReference>
<dbReference type="InterPro" id="IPR001810">
    <property type="entry name" value="F-box_dom"/>
</dbReference>
<feature type="domain" description="F-box" evidence="5">
    <location>
        <begin position="2"/>
        <end position="51"/>
    </location>
</feature>
<comment type="caution">
    <text evidence="6">The sequence shown here is derived from an EMBL/GenBank/DDBJ whole genome shotgun (WGS) entry which is preliminary data.</text>
</comment>
<organism evidence="6 7">
    <name type="scientific">Salix brachista</name>
    <dbReference type="NCBI Taxonomy" id="2182728"/>
    <lineage>
        <taxon>Eukaryota</taxon>
        <taxon>Viridiplantae</taxon>
        <taxon>Streptophyta</taxon>
        <taxon>Embryophyta</taxon>
        <taxon>Tracheophyta</taxon>
        <taxon>Spermatophyta</taxon>
        <taxon>Magnoliopsida</taxon>
        <taxon>eudicotyledons</taxon>
        <taxon>Gunneridae</taxon>
        <taxon>Pentapetalae</taxon>
        <taxon>rosids</taxon>
        <taxon>fabids</taxon>
        <taxon>Malpighiales</taxon>
        <taxon>Salicaceae</taxon>
        <taxon>Saliceae</taxon>
        <taxon>Salix</taxon>
    </lineage>
</organism>
<dbReference type="GO" id="GO:0006412">
    <property type="term" value="P:translation"/>
    <property type="evidence" value="ECO:0007669"/>
    <property type="project" value="InterPro"/>
</dbReference>
<reference evidence="7" key="1">
    <citation type="journal article" date="2019" name="Gigascience">
        <title>De novo genome assembly of the endangered Acer yangbiense, a plant species with extremely small populations endemic to Yunnan Province, China.</title>
        <authorList>
            <person name="Yang J."/>
            <person name="Wariss H.M."/>
            <person name="Tao L."/>
            <person name="Zhang R."/>
            <person name="Yun Q."/>
            <person name="Hollingsworth P."/>
            <person name="Dao Z."/>
            <person name="Luo G."/>
            <person name="Guo H."/>
            <person name="Ma Y."/>
            <person name="Sun W."/>
        </authorList>
    </citation>
    <scope>NUCLEOTIDE SEQUENCE [LARGE SCALE GENOMIC DNA]</scope>
    <source>
        <strain evidence="7">cv. br00</strain>
    </source>
</reference>
<dbReference type="NCBIfam" id="TIGR00166">
    <property type="entry name" value="S6"/>
    <property type="match status" value="1"/>
</dbReference>
<dbReference type="Pfam" id="PF12937">
    <property type="entry name" value="F-box-like"/>
    <property type="match status" value="1"/>
</dbReference>
<dbReference type="Pfam" id="PF01250">
    <property type="entry name" value="Ribosomal_S6"/>
    <property type="match status" value="1"/>
</dbReference>
<feature type="compositionally biased region" description="Acidic residues" evidence="4">
    <location>
        <begin position="857"/>
        <end position="879"/>
    </location>
</feature>
<evidence type="ECO:0000256" key="3">
    <source>
        <dbReference type="ARBA" id="ARBA00022884"/>
    </source>
</evidence>
<dbReference type="SUPFAM" id="SSF54995">
    <property type="entry name" value="Ribosomal protein S6"/>
    <property type="match status" value="1"/>
</dbReference>
<dbReference type="Proteomes" id="UP000326939">
    <property type="component" value="Chromosome 8"/>
</dbReference>
<comment type="similarity">
    <text evidence="1">Belongs to the bacterial ribosomal protein bS6 family.</text>
</comment>
<dbReference type="Pfam" id="PF14901">
    <property type="entry name" value="Jiv90"/>
    <property type="match status" value="2"/>
</dbReference>
<proteinExistence type="inferred from homology"/>
<evidence type="ECO:0000313" key="7">
    <source>
        <dbReference type="Proteomes" id="UP000326939"/>
    </source>
</evidence>
<dbReference type="FunFam" id="3.30.70.60:FF:000002">
    <property type="entry name" value="30S ribosomal protein S6"/>
    <property type="match status" value="1"/>
</dbReference>
<feature type="region of interest" description="Disordered" evidence="4">
    <location>
        <begin position="899"/>
        <end position="932"/>
    </location>
</feature>
<evidence type="ECO:0000256" key="4">
    <source>
        <dbReference type="SAM" id="MobiDB-lite"/>
    </source>
</evidence>
<evidence type="ECO:0000259" key="5">
    <source>
        <dbReference type="PROSITE" id="PS50181"/>
    </source>
</evidence>
<dbReference type="Gene3D" id="1.20.1280.50">
    <property type="match status" value="1"/>
</dbReference>
<dbReference type="NCBIfam" id="TIGR01640">
    <property type="entry name" value="F_box_assoc_1"/>
    <property type="match status" value="1"/>
</dbReference>
<dbReference type="CDD" id="cd00473">
    <property type="entry name" value="bS6"/>
    <property type="match status" value="1"/>
</dbReference>
<feature type="compositionally biased region" description="Basic and acidic residues" evidence="4">
    <location>
        <begin position="900"/>
        <end position="912"/>
    </location>
</feature>
<protein>
    <recommendedName>
        <fullName evidence="5">F-box domain-containing protein</fullName>
    </recommendedName>
</protein>
<keyword evidence="3" id="KW-0694">RNA-binding</keyword>
<dbReference type="GO" id="GO:0005840">
    <property type="term" value="C:ribosome"/>
    <property type="evidence" value="ECO:0007669"/>
    <property type="project" value="InterPro"/>
</dbReference>
<name>A0A5N5LPT2_9ROSI</name>
<feature type="compositionally biased region" description="Polar residues" evidence="4">
    <location>
        <begin position="505"/>
        <end position="524"/>
    </location>
</feature>
<dbReference type="Pfam" id="PF07734">
    <property type="entry name" value="FBA_1"/>
    <property type="match status" value="1"/>
</dbReference>
<accession>A0A5N5LPT2</accession>
<dbReference type="SUPFAM" id="SSF81383">
    <property type="entry name" value="F-box domain"/>
    <property type="match status" value="1"/>
</dbReference>
<dbReference type="InterPro" id="IPR036047">
    <property type="entry name" value="F-box-like_dom_sf"/>
</dbReference>
<feature type="compositionally biased region" description="Basic and acidic residues" evidence="4">
    <location>
        <begin position="588"/>
        <end position="602"/>
    </location>
</feature>
<keyword evidence="7" id="KW-1185">Reference proteome</keyword>
<evidence type="ECO:0000256" key="2">
    <source>
        <dbReference type="ARBA" id="ARBA00022730"/>
    </source>
</evidence>
<dbReference type="Gene3D" id="3.30.70.60">
    <property type="match status" value="1"/>
</dbReference>
<dbReference type="InterPro" id="IPR035980">
    <property type="entry name" value="Ribosomal_bS6_sf"/>
</dbReference>
<dbReference type="InterPro" id="IPR014717">
    <property type="entry name" value="Transl_elong_EF1B/ribsomal_bS6"/>
</dbReference>
<dbReference type="InterPro" id="IPR032843">
    <property type="entry name" value="Jiv"/>
</dbReference>
<dbReference type="PANTHER" id="PTHR45270:SF4">
    <property type="entry name" value="CHAPERONE DNAJ-DOMAIN SUPERFAMILY PROTEIN"/>
    <property type="match status" value="1"/>
</dbReference>
<feature type="region of interest" description="Disordered" evidence="4">
    <location>
        <begin position="505"/>
        <end position="538"/>
    </location>
</feature>
<dbReference type="GO" id="GO:0019843">
    <property type="term" value="F:rRNA binding"/>
    <property type="evidence" value="ECO:0007669"/>
    <property type="project" value="UniProtKB-KW"/>
</dbReference>